<reference evidence="1 2" key="1">
    <citation type="submission" date="2023-09" db="EMBL/GenBank/DDBJ databases">
        <authorList>
            <person name="Wang M."/>
        </authorList>
    </citation>
    <scope>NUCLEOTIDE SEQUENCE [LARGE SCALE GENOMIC DNA]</scope>
    <source>
        <strain evidence="1">GT-2023</strain>
        <tissue evidence="1">Liver</tissue>
    </source>
</reference>
<name>A0ABR3L705_9TELE</name>
<sequence length="93" mass="10235">MKASLCSALVHPAPVSQHSWNPGGGTRHVMKETHCGRFPIMFSVILLLPRFQGLVLPLLCPSGDARTVAQPTFLSLSMRRGCCFPNGRILYEQ</sequence>
<proteinExistence type="predicted"/>
<evidence type="ECO:0000313" key="2">
    <source>
        <dbReference type="Proteomes" id="UP001558613"/>
    </source>
</evidence>
<accession>A0ABR3L705</accession>
<dbReference type="Proteomes" id="UP001558613">
    <property type="component" value="Unassembled WGS sequence"/>
</dbReference>
<protein>
    <submittedName>
        <fullName evidence="1">Uncharacterized protein</fullName>
    </submittedName>
</protein>
<keyword evidence="2" id="KW-1185">Reference proteome</keyword>
<evidence type="ECO:0000313" key="1">
    <source>
        <dbReference type="EMBL" id="KAL1247796.1"/>
    </source>
</evidence>
<gene>
    <name evidence="1" type="ORF">QQF64_023172</name>
</gene>
<comment type="caution">
    <text evidence="1">The sequence shown here is derived from an EMBL/GenBank/DDBJ whole genome shotgun (WGS) entry which is preliminary data.</text>
</comment>
<organism evidence="1 2">
    <name type="scientific">Cirrhinus molitorella</name>
    <name type="common">mud carp</name>
    <dbReference type="NCBI Taxonomy" id="172907"/>
    <lineage>
        <taxon>Eukaryota</taxon>
        <taxon>Metazoa</taxon>
        <taxon>Chordata</taxon>
        <taxon>Craniata</taxon>
        <taxon>Vertebrata</taxon>
        <taxon>Euteleostomi</taxon>
        <taxon>Actinopterygii</taxon>
        <taxon>Neopterygii</taxon>
        <taxon>Teleostei</taxon>
        <taxon>Ostariophysi</taxon>
        <taxon>Cypriniformes</taxon>
        <taxon>Cyprinidae</taxon>
        <taxon>Labeoninae</taxon>
        <taxon>Labeonini</taxon>
        <taxon>Cirrhinus</taxon>
    </lineage>
</organism>
<dbReference type="EMBL" id="JAYMGO010000025">
    <property type="protein sequence ID" value="KAL1247796.1"/>
    <property type="molecule type" value="Genomic_DNA"/>
</dbReference>